<dbReference type="GO" id="GO:0010008">
    <property type="term" value="C:endosome membrane"/>
    <property type="evidence" value="ECO:0007669"/>
    <property type="project" value="UniProtKB-SubCell"/>
</dbReference>
<dbReference type="GO" id="GO:0033619">
    <property type="term" value="P:membrane protein proteolysis"/>
    <property type="evidence" value="ECO:0007669"/>
    <property type="project" value="TreeGrafter"/>
</dbReference>
<keyword evidence="11" id="KW-0325">Glycoprotein</keyword>
<reference evidence="15" key="2">
    <citation type="submission" date="2020-07" db="EMBL/GenBank/DDBJ databases">
        <authorList>
            <person name="Vera ALvarez R."/>
            <person name="Arias-Moreno D.M."/>
            <person name="Jimenez-Jacinto V."/>
            <person name="Jimenez-Bremont J.F."/>
            <person name="Swaminathan K."/>
            <person name="Moose S.P."/>
            <person name="Guerrero-Gonzalez M.L."/>
            <person name="Marino-Ramirez L."/>
            <person name="Landsman D."/>
            <person name="Rodriguez-Kessler M."/>
            <person name="Delgado-Sanchez P."/>
        </authorList>
    </citation>
    <scope>NUCLEOTIDE SEQUENCE</scope>
    <source>
        <tissue evidence="15">Cladode</tissue>
    </source>
</reference>
<organism evidence="15">
    <name type="scientific">Opuntia streptacantha</name>
    <name type="common">Prickly pear cactus</name>
    <name type="synonym">Opuntia cardona</name>
    <dbReference type="NCBI Taxonomy" id="393608"/>
    <lineage>
        <taxon>Eukaryota</taxon>
        <taxon>Viridiplantae</taxon>
        <taxon>Streptophyta</taxon>
        <taxon>Embryophyta</taxon>
        <taxon>Tracheophyta</taxon>
        <taxon>Spermatophyta</taxon>
        <taxon>Magnoliopsida</taxon>
        <taxon>eudicotyledons</taxon>
        <taxon>Gunneridae</taxon>
        <taxon>Pentapetalae</taxon>
        <taxon>Caryophyllales</taxon>
        <taxon>Cactineae</taxon>
        <taxon>Cactaceae</taxon>
        <taxon>Opuntioideae</taxon>
        <taxon>Opuntia</taxon>
    </lineage>
</organism>
<keyword evidence="5 12" id="KW-0812">Transmembrane</keyword>
<evidence type="ECO:0000313" key="15">
    <source>
        <dbReference type="EMBL" id="MBA4641025.1"/>
    </source>
</evidence>
<feature type="transmembrane region" description="Helical" evidence="12">
    <location>
        <begin position="190"/>
        <end position="216"/>
    </location>
</feature>
<feature type="transmembrane region" description="Helical" evidence="12">
    <location>
        <begin position="484"/>
        <end position="501"/>
    </location>
</feature>
<evidence type="ECO:0000256" key="3">
    <source>
        <dbReference type="ARBA" id="ARBA00006859"/>
    </source>
</evidence>
<accession>A0A7C9DJ53</accession>
<feature type="transmembrane region" description="Helical" evidence="12">
    <location>
        <begin position="419"/>
        <end position="441"/>
    </location>
</feature>
<dbReference type="Pfam" id="PF02225">
    <property type="entry name" value="PA"/>
    <property type="match status" value="1"/>
</dbReference>
<dbReference type="PANTHER" id="PTHR12174">
    <property type="entry name" value="SIGNAL PEPTIDE PEPTIDASE"/>
    <property type="match status" value="1"/>
</dbReference>
<feature type="signal peptide" evidence="13">
    <location>
        <begin position="1"/>
        <end position="21"/>
    </location>
</feature>
<evidence type="ECO:0000256" key="13">
    <source>
        <dbReference type="SAM" id="SignalP"/>
    </source>
</evidence>
<evidence type="ECO:0000256" key="9">
    <source>
        <dbReference type="ARBA" id="ARBA00022989"/>
    </source>
</evidence>
<keyword evidence="9 12" id="KW-1133">Transmembrane helix</keyword>
<feature type="transmembrane region" description="Helical" evidence="12">
    <location>
        <begin position="266"/>
        <end position="295"/>
    </location>
</feature>
<comment type="similarity">
    <text evidence="3">Belongs to the peptidase A22B family.</text>
</comment>
<name>A0A7C9DJ53_OPUST</name>
<evidence type="ECO:0000256" key="6">
    <source>
        <dbReference type="ARBA" id="ARBA00022729"/>
    </source>
</evidence>
<dbReference type="InterPro" id="IPR003137">
    <property type="entry name" value="PA_domain"/>
</dbReference>
<dbReference type="GO" id="GO:0042500">
    <property type="term" value="F:aspartic endopeptidase activity, intramembrane cleaving"/>
    <property type="evidence" value="ECO:0007669"/>
    <property type="project" value="InterPro"/>
</dbReference>
<dbReference type="SMART" id="SM00730">
    <property type="entry name" value="PSN"/>
    <property type="match status" value="1"/>
</dbReference>
<keyword evidence="4" id="KW-0645">Protease</keyword>
<dbReference type="SUPFAM" id="SSF52025">
    <property type="entry name" value="PA domain"/>
    <property type="match status" value="1"/>
</dbReference>
<feature type="transmembrane region" description="Helical" evidence="12">
    <location>
        <begin position="364"/>
        <end position="382"/>
    </location>
</feature>
<evidence type="ECO:0000256" key="12">
    <source>
        <dbReference type="SAM" id="Phobius"/>
    </source>
</evidence>
<dbReference type="FunFam" id="3.50.30.30:FF:000007">
    <property type="entry name" value="Signal peptide peptidase-like 3"/>
    <property type="match status" value="1"/>
</dbReference>
<keyword evidence="8" id="KW-0378">Hydrolase</keyword>
<evidence type="ECO:0000259" key="14">
    <source>
        <dbReference type="Pfam" id="PF02225"/>
    </source>
</evidence>
<dbReference type="InterPro" id="IPR007369">
    <property type="entry name" value="Peptidase_A22B_SPP"/>
</dbReference>
<proteinExistence type="inferred from homology"/>
<dbReference type="GO" id="GO:0030660">
    <property type="term" value="C:Golgi-associated vesicle membrane"/>
    <property type="evidence" value="ECO:0007669"/>
    <property type="project" value="TreeGrafter"/>
</dbReference>
<feature type="transmembrane region" description="Helical" evidence="12">
    <location>
        <begin position="237"/>
        <end position="260"/>
    </location>
</feature>
<dbReference type="InterPro" id="IPR006639">
    <property type="entry name" value="Preselin/SPP"/>
</dbReference>
<feature type="transmembrane region" description="Helical" evidence="12">
    <location>
        <begin position="307"/>
        <end position="331"/>
    </location>
</feature>
<dbReference type="Gene3D" id="3.50.30.30">
    <property type="match status" value="1"/>
</dbReference>
<evidence type="ECO:0000256" key="7">
    <source>
        <dbReference type="ARBA" id="ARBA00022753"/>
    </source>
</evidence>
<evidence type="ECO:0000256" key="4">
    <source>
        <dbReference type="ARBA" id="ARBA00022670"/>
    </source>
</evidence>
<feature type="transmembrane region" description="Helical" evidence="12">
    <location>
        <begin position="453"/>
        <end position="472"/>
    </location>
</feature>
<dbReference type="GO" id="GO:0098554">
    <property type="term" value="C:cytoplasmic side of endoplasmic reticulum membrane"/>
    <property type="evidence" value="ECO:0007669"/>
    <property type="project" value="TreeGrafter"/>
</dbReference>
<keyword evidence="6 13" id="KW-0732">Signal</keyword>
<protein>
    <recommendedName>
        <fullName evidence="14">PA domain-containing protein</fullName>
    </recommendedName>
</protein>
<sequence length="532" mass="58139">MDLGKVGLFLSLFSLLLSARGGDIVQDDDIAPKKPGCENDFILVKVQTRVDGKEGEEFVGVGARFGAANVSKEKNVNYSRLVVANPPDCCSSPKSKLAGDVIMVRRGHCKFTTKANFAEAAGASAVLIINDQNELYKMVCEPDETDLDIRIPVVMLPQDAGMSLEKLLLNASVAVQLYSPQRPVFGIAEVFLWIMAVLTILVASYWSAWSASEAAAEHEKLLKDASDELTDASSGSIVSISTTSAVLFVVVSSCFLAVLYKLMSSWLIELLVVLFCIGGAEGLHTCLVASLSRWFKSFAESFVKVPLLGAVSYLTLVVSPFCITFAVLWGFYRDQHFGWIGQDVLGIALIITVIQIVQIPNLKVGTVLLSCAFLYDIFWVFLSKKLFHESVMIVVASGDKSGEDGVPMLLKLPRILDPWGGYSIIGFGDILLPGLLIAFSLRYDLLAKKSLRAGYFLWAIIAYGLGLFITYVALNLMDGHGQPALLYIVPFTLGTFFMLGIKRGELHVLWAMGEPGRPCPHLHLHKSEELTH</sequence>
<evidence type="ECO:0000256" key="1">
    <source>
        <dbReference type="ARBA" id="ARBA00003012"/>
    </source>
</evidence>
<evidence type="ECO:0000256" key="2">
    <source>
        <dbReference type="ARBA" id="ARBA00004337"/>
    </source>
</evidence>
<feature type="domain" description="PA" evidence="14">
    <location>
        <begin position="81"/>
        <end position="164"/>
    </location>
</feature>
<dbReference type="GO" id="GO:0098553">
    <property type="term" value="C:lumenal side of endoplasmic reticulum membrane"/>
    <property type="evidence" value="ECO:0007669"/>
    <property type="project" value="TreeGrafter"/>
</dbReference>
<dbReference type="AlphaFoldDB" id="A0A7C9DJ53"/>
<comment type="function">
    <text evidence="1">Intramembrane-cleaving aspartic protease (I-CLiP) that cleaves type II membrane signal peptides in the hydrophobic plane of the membrane.</text>
</comment>
<dbReference type="GO" id="GO:0005765">
    <property type="term" value="C:lysosomal membrane"/>
    <property type="evidence" value="ECO:0007669"/>
    <property type="project" value="TreeGrafter"/>
</dbReference>
<evidence type="ECO:0000256" key="10">
    <source>
        <dbReference type="ARBA" id="ARBA00023136"/>
    </source>
</evidence>
<keyword evidence="10 12" id="KW-0472">Membrane</keyword>
<evidence type="ECO:0000256" key="5">
    <source>
        <dbReference type="ARBA" id="ARBA00022692"/>
    </source>
</evidence>
<feature type="transmembrane region" description="Helical" evidence="12">
    <location>
        <begin position="337"/>
        <end position="357"/>
    </location>
</feature>
<dbReference type="PANTHER" id="PTHR12174:SF75">
    <property type="entry name" value="SIGNAL PEPTIDE PEPTIDASE-LIKE 2"/>
    <property type="match status" value="1"/>
</dbReference>
<evidence type="ECO:0000256" key="8">
    <source>
        <dbReference type="ARBA" id="ARBA00022801"/>
    </source>
</evidence>
<keyword evidence="7" id="KW-0967">Endosome</keyword>
<dbReference type="Pfam" id="PF04258">
    <property type="entry name" value="Peptidase_A22B"/>
    <property type="match status" value="1"/>
</dbReference>
<dbReference type="InterPro" id="IPR046450">
    <property type="entry name" value="PA_dom_sf"/>
</dbReference>
<reference evidence="15" key="1">
    <citation type="journal article" date="2013" name="J. Plant Res.">
        <title>Effect of fungi and light on seed germination of three Opuntia species from semiarid lands of central Mexico.</title>
        <authorList>
            <person name="Delgado-Sanchez P."/>
            <person name="Jimenez-Bremont J.F."/>
            <person name="Guerrero-Gonzalez Mde L."/>
            <person name="Flores J."/>
        </authorList>
    </citation>
    <scope>NUCLEOTIDE SEQUENCE</scope>
    <source>
        <tissue evidence="15">Cladode</tissue>
    </source>
</reference>
<evidence type="ECO:0000256" key="11">
    <source>
        <dbReference type="ARBA" id="ARBA00023180"/>
    </source>
</evidence>
<comment type="subcellular location">
    <subcellularLocation>
        <location evidence="2">Endosome membrane</location>
        <topology evidence="2">Multi-pass membrane protein</topology>
    </subcellularLocation>
</comment>
<feature type="chain" id="PRO_5028063193" description="PA domain-containing protein" evidence="13">
    <location>
        <begin position="22"/>
        <end position="532"/>
    </location>
</feature>
<dbReference type="EMBL" id="GISG01122279">
    <property type="protein sequence ID" value="MBA4641025.1"/>
    <property type="molecule type" value="Transcribed_RNA"/>
</dbReference>